<dbReference type="InterPro" id="IPR052443">
    <property type="entry name" value="E3_ubiq-ligase_RNF220-like"/>
</dbReference>
<dbReference type="PANTHER" id="PTHR13459">
    <property type="entry name" value="E3 UBIQUITIN-PROTEIN LIGASE RNF220 ISOFORM X1"/>
    <property type="match status" value="1"/>
</dbReference>
<evidence type="ECO:0000313" key="4">
    <source>
        <dbReference type="EMBL" id="TPX34806.1"/>
    </source>
</evidence>
<feature type="region of interest" description="Disordered" evidence="2">
    <location>
        <begin position="64"/>
        <end position="164"/>
    </location>
</feature>
<feature type="domain" description="RING-type" evidence="3">
    <location>
        <begin position="312"/>
        <end position="351"/>
    </location>
</feature>
<dbReference type="Pfam" id="PF13923">
    <property type="entry name" value="zf-C3HC4_2"/>
    <property type="match status" value="1"/>
</dbReference>
<reference evidence="4 5" key="1">
    <citation type="journal article" date="2019" name="Sci. Rep.">
        <title>Comparative genomics of chytrid fungi reveal insights into the obligate biotrophic and pathogenic lifestyle of Synchytrium endobioticum.</title>
        <authorList>
            <person name="van de Vossenberg B.T.L.H."/>
            <person name="Warris S."/>
            <person name="Nguyen H.D.T."/>
            <person name="van Gent-Pelzer M.P.E."/>
            <person name="Joly D.L."/>
            <person name="van de Geest H.C."/>
            <person name="Bonants P.J.M."/>
            <person name="Smith D.S."/>
            <person name="Levesque C.A."/>
            <person name="van der Lee T.A.J."/>
        </authorList>
    </citation>
    <scope>NUCLEOTIDE SEQUENCE [LARGE SCALE GENOMIC DNA]</scope>
    <source>
        <strain evidence="4 5">JEL517</strain>
    </source>
</reference>
<evidence type="ECO:0000259" key="3">
    <source>
        <dbReference type="PROSITE" id="PS50089"/>
    </source>
</evidence>
<dbReference type="Proteomes" id="UP000319731">
    <property type="component" value="Unassembled WGS sequence"/>
</dbReference>
<proteinExistence type="predicted"/>
<dbReference type="GeneID" id="42003870"/>
<evidence type="ECO:0000256" key="2">
    <source>
        <dbReference type="SAM" id="MobiDB-lite"/>
    </source>
</evidence>
<dbReference type="PANTHER" id="PTHR13459:SF1">
    <property type="entry name" value="E3 UBIQUITIN-PROTEIN LIGASE RNF220 ISOFORM X1"/>
    <property type="match status" value="1"/>
</dbReference>
<feature type="compositionally biased region" description="Low complexity" evidence="2">
    <location>
        <begin position="133"/>
        <end position="161"/>
    </location>
</feature>
<feature type="compositionally biased region" description="Low complexity" evidence="2">
    <location>
        <begin position="66"/>
        <end position="85"/>
    </location>
</feature>
<keyword evidence="5" id="KW-1185">Reference proteome</keyword>
<accession>A0A507C9Y8</accession>
<dbReference type="Pfam" id="PF15926">
    <property type="entry name" value="RNF220"/>
    <property type="match status" value="1"/>
</dbReference>
<dbReference type="GO" id="GO:0016567">
    <property type="term" value="P:protein ubiquitination"/>
    <property type="evidence" value="ECO:0007669"/>
    <property type="project" value="TreeGrafter"/>
</dbReference>
<keyword evidence="1" id="KW-0862">Zinc</keyword>
<protein>
    <recommendedName>
        <fullName evidence="3">RING-type domain-containing protein</fullName>
    </recommendedName>
</protein>
<dbReference type="Gene3D" id="3.30.40.10">
    <property type="entry name" value="Zinc/RING finger domain, C3HC4 (zinc finger)"/>
    <property type="match status" value="1"/>
</dbReference>
<name>A0A507C9Y8_9FUNG</name>
<dbReference type="SUPFAM" id="SSF57850">
    <property type="entry name" value="RING/U-box"/>
    <property type="match status" value="1"/>
</dbReference>
<dbReference type="GO" id="GO:0008270">
    <property type="term" value="F:zinc ion binding"/>
    <property type="evidence" value="ECO:0007669"/>
    <property type="project" value="UniProtKB-KW"/>
</dbReference>
<dbReference type="GO" id="GO:0061630">
    <property type="term" value="F:ubiquitin protein ligase activity"/>
    <property type="evidence" value="ECO:0007669"/>
    <property type="project" value="TreeGrafter"/>
</dbReference>
<organism evidence="4 5">
    <name type="scientific">Synchytrium microbalum</name>
    <dbReference type="NCBI Taxonomy" id="1806994"/>
    <lineage>
        <taxon>Eukaryota</taxon>
        <taxon>Fungi</taxon>
        <taxon>Fungi incertae sedis</taxon>
        <taxon>Chytridiomycota</taxon>
        <taxon>Chytridiomycota incertae sedis</taxon>
        <taxon>Chytridiomycetes</taxon>
        <taxon>Synchytriales</taxon>
        <taxon>Synchytriaceae</taxon>
        <taxon>Synchytrium</taxon>
    </lineage>
</organism>
<evidence type="ECO:0000256" key="1">
    <source>
        <dbReference type="PROSITE-ProRule" id="PRU00175"/>
    </source>
</evidence>
<dbReference type="OrthoDB" id="6270329at2759"/>
<dbReference type="PROSITE" id="PS50089">
    <property type="entry name" value="ZF_RING_2"/>
    <property type="match status" value="1"/>
</dbReference>
<keyword evidence="1" id="KW-0479">Metal-binding</keyword>
<comment type="caution">
    <text evidence="4">The sequence shown here is derived from an EMBL/GenBank/DDBJ whole genome shotgun (WGS) entry which is preliminary data.</text>
</comment>
<keyword evidence="1" id="KW-0863">Zinc-finger</keyword>
<dbReference type="EMBL" id="QEAO01000011">
    <property type="protein sequence ID" value="TPX34806.1"/>
    <property type="molecule type" value="Genomic_DNA"/>
</dbReference>
<dbReference type="AlphaFoldDB" id="A0A507C9Y8"/>
<sequence length="364" mass="39905">MINEDELVVCPLCMDLIPSSDLETHYMSEVESFNFMDTNPHSSFNGTISVPAFELCDAPLLKLDEPIPSSTSSSTTTISSTSDTPETTRKSRRGAAVTARQNIKAAVKGKRAPPPPTAVPDTTRTRRSKSPKKPTTTTTSASKQPTPPTSSSSTPRRSPSSDYETYTWAGVTRVRATTLLESNNYAANGWAVNKKTDVDVDDDIDVDGNEVSMGGVQYTEKDLKRFYLADDDVNGGGGEGGEYEHAPAPVVPVDEKVVREMRVDIEGDEIDEAEIEHAIATAPPDYKLVLEALKTRLRHLEDSQATKQSSKCLICLDAYTNPCVSIVCWHVHCESCWLQTIAAKRLCPQCQKITGPVDLRRIYM</sequence>
<dbReference type="InterPro" id="IPR001841">
    <property type="entry name" value="Znf_RING"/>
</dbReference>
<gene>
    <name evidence="4" type="ORF">SmJEL517_g02645</name>
</gene>
<dbReference type="RefSeq" id="XP_031025444.1">
    <property type="nucleotide sequence ID" value="XM_031168573.1"/>
</dbReference>
<dbReference type="InterPro" id="IPR013083">
    <property type="entry name" value="Znf_RING/FYVE/PHD"/>
</dbReference>
<dbReference type="InterPro" id="IPR031824">
    <property type="entry name" value="RNF220_mid"/>
</dbReference>
<evidence type="ECO:0000313" key="5">
    <source>
        <dbReference type="Proteomes" id="UP000319731"/>
    </source>
</evidence>
<dbReference type="STRING" id="1806994.A0A507C9Y8"/>